<dbReference type="AlphaFoldDB" id="A0A6G0Y520"/>
<protein>
    <submittedName>
        <fullName evidence="1">Uncharacterized protein</fullName>
    </submittedName>
</protein>
<gene>
    <name evidence="1" type="ORF">FWK35_00032530</name>
</gene>
<keyword evidence="2" id="KW-1185">Reference proteome</keyword>
<evidence type="ECO:0000313" key="2">
    <source>
        <dbReference type="Proteomes" id="UP000478052"/>
    </source>
</evidence>
<evidence type="ECO:0000313" key="1">
    <source>
        <dbReference type="EMBL" id="KAF0749433.1"/>
    </source>
</evidence>
<organism evidence="1 2">
    <name type="scientific">Aphis craccivora</name>
    <name type="common">Cowpea aphid</name>
    <dbReference type="NCBI Taxonomy" id="307492"/>
    <lineage>
        <taxon>Eukaryota</taxon>
        <taxon>Metazoa</taxon>
        <taxon>Ecdysozoa</taxon>
        <taxon>Arthropoda</taxon>
        <taxon>Hexapoda</taxon>
        <taxon>Insecta</taxon>
        <taxon>Pterygota</taxon>
        <taxon>Neoptera</taxon>
        <taxon>Paraneoptera</taxon>
        <taxon>Hemiptera</taxon>
        <taxon>Sternorrhyncha</taxon>
        <taxon>Aphidomorpha</taxon>
        <taxon>Aphidoidea</taxon>
        <taxon>Aphididae</taxon>
        <taxon>Aphidini</taxon>
        <taxon>Aphis</taxon>
        <taxon>Aphis</taxon>
    </lineage>
</organism>
<accession>A0A6G0Y520</accession>
<dbReference type="Proteomes" id="UP000478052">
    <property type="component" value="Unassembled WGS sequence"/>
</dbReference>
<dbReference type="EMBL" id="VUJU01006101">
    <property type="protein sequence ID" value="KAF0749433.1"/>
    <property type="molecule type" value="Genomic_DNA"/>
</dbReference>
<reference evidence="1 2" key="1">
    <citation type="submission" date="2019-08" db="EMBL/GenBank/DDBJ databases">
        <title>Whole genome of Aphis craccivora.</title>
        <authorList>
            <person name="Voronova N.V."/>
            <person name="Shulinski R.S."/>
            <person name="Bandarenka Y.V."/>
            <person name="Zhorov D.G."/>
            <person name="Warner D."/>
        </authorList>
    </citation>
    <scope>NUCLEOTIDE SEQUENCE [LARGE SCALE GENOMIC DNA]</scope>
    <source>
        <strain evidence="1">180601</strain>
        <tissue evidence="1">Whole Body</tissue>
    </source>
</reference>
<name>A0A6G0Y520_APHCR</name>
<proteinExistence type="predicted"/>
<sequence>FFEVEKLIRNLVLNFQNFLVIEIFLSILQKKLNKNKKFAFSLRDLNLKIF</sequence>
<feature type="non-terminal residue" evidence="1">
    <location>
        <position position="1"/>
    </location>
</feature>
<comment type="caution">
    <text evidence="1">The sequence shown here is derived from an EMBL/GenBank/DDBJ whole genome shotgun (WGS) entry which is preliminary data.</text>
</comment>